<dbReference type="RefSeq" id="WP_036542360.1">
    <property type="nucleotide sequence ID" value="NZ_JMSZ01000001.1"/>
</dbReference>
<dbReference type="GO" id="GO:0004820">
    <property type="term" value="F:glycine-tRNA ligase activity"/>
    <property type="evidence" value="ECO:0007669"/>
    <property type="project" value="UniProtKB-UniRule"/>
</dbReference>
<organism evidence="13 14">
    <name type="scientific">Nitrincola lacisaponensis</name>
    <dbReference type="NCBI Taxonomy" id="267850"/>
    <lineage>
        <taxon>Bacteria</taxon>
        <taxon>Pseudomonadati</taxon>
        <taxon>Pseudomonadota</taxon>
        <taxon>Gammaproteobacteria</taxon>
        <taxon>Oceanospirillales</taxon>
        <taxon>Oceanospirillaceae</taxon>
        <taxon>Nitrincola</taxon>
    </lineage>
</organism>
<comment type="similarity">
    <text evidence="2 11">Belongs to the class-II aminoacyl-tRNA synthetase family.</text>
</comment>
<dbReference type="AlphaFoldDB" id="A0A063Y6T2"/>
<proteinExistence type="inferred from homology"/>
<evidence type="ECO:0000256" key="10">
    <source>
        <dbReference type="ARBA" id="ARBA00047937"/>
    </source>
</evidence>
<dbReference type="InterPro" id="IPR008909">
    <property type="entry name" value="DALR_anticod-bd"/>
</dbReference>
<dbReference type="GO" id="GO:0004814">
    <property type="term" value="F:arginine-tRNA ligase activity"/>
    <property type="evidence" value="ECO:0007669"/>
    <property type="project" value="InterPro"/>
</dbReference>
<dbReference type="GO" id="GO:0006420">
    <property type="term" value="P:arginyl-tRNA aminoacylation"/>
    <property type="evidence" value="ECO:0007669"/>
    <property type="project" value="InterPro"/>
</dbReference>
<evidence type="ECO:0000256" key="7">
    <source>
        <dbReference type="ARBA" id="ARBA00022840"/>
    </source>
</evidence>
<evidence type="ECO:0000256" key="4">
    <source>
        <dbReference type="ARBA" id="ARBA00022490"/>
    </source>
</evidence>
<dbReference type="GO" id="GO:0005829">
    <property type="term" value="C:cytosol"/>
    <property type="evidence" value="ECO:0007669"/>
    <property type="project" value="TreeGrafter"/>
</dbReference>
<dbReference type="SUPFAM" id="SSF109604">
    <property type="entry name" value="HD-domain/PDEase-like"/>
    <property type="match status" value="1"/>
</dbReference>
<keyword evidence="14" id="KW-1185">Reference proteome</keyword>
<dbReference type="PRINTS" id="PR01045">
    <property type="entry name" value="TRNASYNTHGB"/>
</dbReference>
<dbReference type="InterPro" id="IPR006194">
    <property type="entry name" value="Gly-tRNA-synth_heterodimer"/>
</dbReference>
<evidence type="ECO:0000256" key="5">
    <source>
        <dbReference type="ARBA" id="ARBA00022598"/>
    </source>
</evidence>
<dbReference type="Proteomes" id="UP000027318">
    <property type="component" value="Unassembled WGS sequence"/>
</dbReference>
<evidence type="ECO:0000313" key="14">
    <source>
        <dbReference type="Proteomes" id="UP000027318"/>
    </source>
</evidence>
<dbReference type="HAMAP" id="MF_00255">
    <property type="entry name" value="Gly_tRNA_synth_beta"/>
    <property type="match status" value="1"/>
</dbReference>
<evidence type="ECO:0000256" key="2">
    <source>
        <dbReference type="ARBA" id="ARBA00008226"/>
    </source>
</evidence>
<dbReference type="PROSITE" id="PS50861">
    <property type="entry name" value="AA_TRNA_LIGASE_II_GLYAB"/>
    <property type="match status" value="1"/>
</dbReference>
<sequence length="682" mass="76126">MSTQDFLVELGTEELPPTSLNTLASAFQAGIEQGLQQAGLNYQSARFHASPRRLAVYVEQLQLSQPDREFEKRGPATQAPAQAVEGFARSCGVSVDALQTTEVGKGQYYVYRGIETGKPASELLPDIVNESLNQLPIPKRMRWGSRRTEFVRPVHWLMMLLGETVIPCTLLGLTAGRKTRGHRFHYPHDIEILSPQDYVTKLENPGHVLVDVSKRRETIRQQVMAEAQKLNAQVVIDEDLLDEVTALNEWPVTLTGRFEERFLAVPSEALISSMKANQKYFHLVDGHGKLLPHFITVSNIASTDPAQIISGNEKVIRPRLADAAFFFEQDRQTPLAARIEKLKSIVFQHDLGTLHQKTERVQKLAASIARLIDGNPDYAERAAELSKCDLMTNMVFEFTELQGLMGYHYALHDGEPEEVALALNEQYMPRFAGDQLPVTKTGMALALADRIDTITGLFAINQPPTGSKDPFALRRQSLGVLRILIEHQLDLDLEQLVSLAASNYPELPGSTDVVKRVIDFILERFRAWYDEQGVNVSVYLAVHALRPTRPLDFDKRVKAVSQFSTLAEASDLAAANKRVANILAKQSYNQSAGVVDKALLSEEAEQELATAVELLSHQAKPLFAQGKYTEAMMLLASLNPQVNRFFDEVMVMADDESVRHNRLSLLAHLRELFLGTADISLL</sequence>
<dbReference type="InterPro" id="IPR015944">
    <property type="entry name" value="Gly-tRNA-synth_bsu"/>
</dbReference>
<dbReference type="NCBIfam" id="TIGR00211">
    <property type="entry name" value="glyS"/>
    <property type="match status" value="1"/>
</dbReference>
<dbReference type="PATRIC" id="fig|267850.7.peg.79"/>
<evidence type="ECO:0000256" key="8">
    <source>
        <dbReference type="ARBA" id="ARBA00022917"/>
    </source>
</evidence>
<evidence type="ECO:0000256" key="11">
    <source>
        <dbReference type="HAMAP-Rule" id="MF_00255"/>
    </source>
</evidence>
<name>A0A063Y6T2_9GAMM</name>
<dbReference type="EMBL" id="JMSZ01000001">
    <property type="protein sequence ID" value="KDE41399.1"/>
    <property type="molecule type" value="Genomic_DNA"/>
</dbReference>
<keyword evidence="6 11" id="KW-0547">Nucleotide-binding</keyword>
<evidence type="ECO:0000259" key="12">
    <source>
        <dbReference type="Pfam" id="PF05746"/>
    </source>
</evidence>
<comment type="subcellular location">
    <subcellularLocation>
        <location evidence="1 11">Cytoplasm</location>
    </subcellularLocation>
</comment>
<keyword evidence="8 11" id="KW-0648">Protein biosynthesis</keyword>
<comment type="subunit">
    <text evidence="3 11">Tetramer of two alpha and two beta subunits.</text>
</comment>
<evidence type="ECO:0000313" key="13">
    <source>
        <dbReference type="EMBL" id="KDE41399.1"/>
    </source>
</evidence>
<dbReference type="STRING" id="267850.ADINL_0079"/>
<dbReference type="OrthoDB" id="9775440at2"/>
<keyword evidence="9 11" id="KW-0030">Aminoacyl-tRNA synthetase</keyword>
<comment type="caution">
    <text evidence="13">The sequence shown here is derived from an EMBL/GenBank/DDBJ whole genome shotgun (WGS) entry which is preliminary data.</text>
</comment>
<dbReference type="PANTHER" id="PTHR30075">
    <property type="entry name" value="GLYCYL-TRNA SYNTHETASE"/>
    <property type="match status" value="1"/>
</dbReference>
<gene>
    <name evidence="11" type="primary">glyS</name>
    <name evidence="13" type="ORF">ADINL_0079</name>
</gene>
<dbReference type="GO" id="GO:0006426">
    <property type="term" value="P:glycyl-tRNA aminoacylation"/>
    <property type="evidence" value="ECO:0007669"/>
    <property type="project" value="UniProtKB-UniRule"/>
</dbReference>
<dbReference type="GO" id="GO:0005524">
    <property type="term" value="F:ATP binding"/>
    <property type="evidence" value="ECO:0007669"/>
    <property type="project" value="UniProtKB-UniRule"/>
</dbReference>
<dbReference type="Pfam" id="PF05746">
    <property type="entry name" value="DALR_1"/>
    <property type="match status" value="1"/>
</dbReference>
<reference evidence="13 14" key="1">
    <citation type="journal article" date="2005" name="Int. J. Syst. Evol. Microbiol.">
        <title>Nitrincola lacisaponensis gen. nov., sp. nov., a novel alkaliphilic bacterium isolated from an alkaline, saline lake.</title>
        <authorList>
            <person name="Dimitriu P.A."/>
            <person name="Shukla S.K."/>
            <person name="Conradt J."/>
            <person name="Marquez M.C."/>
            <person name="Ventosa A."/>
            <person name="Maglia A."/>
            <person name="Peyton B.M."/>
            <person name="Pinkart H.C."/>
            <person name="Mormile M.R."/>
        </authorList>
    </citation>
    <scope>NUCLEOTIDE SEQUENCE [LARGE SCALE GENOMIC DNA]</scope>
    <source>
        <strain evidence="13 14">4CA</strain>
    </source>
</reference>
<accession>A0A063Y6T2</accession>
<comment type="catalytic activity">
    <reaction evidence="10 11">
        <text>tRNA(Gly) + glycine + ATP = glycyl-tRNA(Gly) + AMP + diphosphate</text>
        <dbReference type="Rhea" id="RHEA:16013"/>
        <dbReference type="Rhea" id="RHEA-COMP:9664"/>
        <dbReference type="Rhea" id="RHEA-COMP:9683"/>
        <dbReference type="ChEBI" id="CHEBI:30616"/>
        <dbReference type="ChEBI" id="CHEBI:33019"/>
        <dbReference type="ChEBI" id="CHEBI:57305"/>
        <dbReference type="ChEBI" id="CHEBI:78442"/>
        <dbReference type="ChEBI" id="CHEBI:78522"/>
        <dbReference type="ChEBI" id="CHEBI:456215"/>
        <dbReference type="EC" id="6.1.1.14"/>
    </reaction>
</comment>
<feature type="domain" description="DALR anticodon binding" evidence="12">
    <location>
        <begin position="574"/>
        <end position="671"/>
    </location>
</feature>
<keyword evidence="5 11" id="KW-0436">Ligase</keyword>
<dbReference type="Pfam" id="PF02092">
    <property type="entry name" value="tRNA_synt_2f"/>
    <property type="match status" value="1"/>
</dbReference>
<evidence type="ECO:0000256" key="3">
    <source>
        <dbReference type="ARBA" id="ARBA00011209"/>
    </source>
</evidence>
<keyword evidence="7 11" id="KW-0067">ATP-binding</keyword>
<evidence type="ECO:0000256" key="1">
    <source>
        <dbReference type="ARBA" id="ARBA00004496"/>
    </source>
</evidence>
<dbReference type="EC" id="6.1.1.14" evidence="11"/>
<keyword evidence="4 11" id="KW-0963">Cytoplasm</keyword>
<protein>
    <recommendedName>
        <fullName evidence="11">Glycine--tRNA ligase beta subunit</fullName>
        <ecNumber evidence="11">6.1.1.14</ecNumber>
    </recommendedName>
    <alternativeName>
        <fullName evidence="11">Glycyl-tRNA synthetase beta subunit</fullName>
        <shortName evidence="11">GlyRS</shortName>
    </alternativeName>
</protein>
<evidence type="ECO:0000256" key="6">
    <source>
        <dbReference type="ARBA" id="ARBA00022741"/>
    </source>
</evidence>
<evidence type="ECO:0000256" key="9">
    <source>
        <dbReference type="ARBA" id="ARBA00023146"/>
    </source>
</evidence>
<dbReference type="PANTHER" id="PTHR30075:SF2">
    <property type="entry name" value="GLYCINE--TRNA LIGASE, CHLOROPLASTIC_MITOCHONDRIAL 2"/>
    <property type="match status" value="1"/>
</dbReference>